<protein>
    <recommendedName>
        <fullName evidence="18">Branched-chain-amino-acid aminotransferase</fullName>
        <ecNumber evidence="18">2.6.1.42</ecNumber>
    </recommendedName>
</protein>
<evidence type="ECO:0000256" key="15">
    <source>
        <dbReference type="PIRSR" id="PIRSR006468-1"/>
    </source>
</evidence>
<comment type="catalytic activity">
    <reaction evidence="12 18">
        <text>L-valine + 2-oxoglutarate = 3-methyl-2-oxobutanoate + L-glutamate</text>
        <dbReference type="Rhea" id="RHEA:24813"/>
        <dbReference type="ChEBI" id="CHEBI:11851"/>
        <dbReference type="ChEBI" id="CHEBI:16810"/>
        <dbReference type="ChEBI" id="CHEBI:29985"/>
        <dbReference type="ChEBI" id="CHEBI:57762"/>
        <dbReference type="EC" id="2.6.1.42"/>
    </reaction>
</comment>
<dbReference type="InterPro" id="IPR043132">
    <property type="entry name" value="BCAT-like_C"/>
</dbReference>
<keyword evidence="8 18" id="KW-0028">Amino-acid biosynthesis</keyword>
<dbReference type="GO" id="GO:0009099">
    <property type="term" value="P:L-valine biosynthetic process"/>
    <property type="evidence" value="ECO:0007669"/>
    <property type="project" value="UniProtKB-UniPathway"/>
</dbReference>
<dbReference type="InterPro" id="IPR018300">
    <property type="entry name" value="Aminotrans_IV_CS"/>
</dbReference>
<dbReference type="GO" id="GO:0052654">
    <property type="term" value="F:L-leucine-2-oxoglutarate transaminase activity"/>
    <property type="evidence" value="ECO:0007669"/>
    <property type="project" value="RHEA"/>
</dbReference>
<comment type="function">
    <text evidence="2">Acts on leucine, isoleucine and valine.</text>
</comment>
<accession>A0A0U4W2C4</accession>
<dbReference type="FunFam" id="3.30.470.10:FF:000002">
    <property type="entry name" value="Branched-chain-amino-acid aminotransferase"/>
    <property type="match status" value="1"/>
</dbReference>
<dbReference type="GO" id="GO:0052655">
    <property type="term" value="F:L-valine-2-oxoglutarate transaminase activity"/>
    <property type="evidence" value="ECO:0007669"/>
    <property type="project" value="RHEA"/>
</dbReference>
<dbReference type="AlphaFoldDB" id="A0A0U4W2C4"/>
<dbReference type="PATRIC" id="fig|1653476.3.peg.870"/>
<dbReference type="InterPro" id="IPR005786">
    <property type="entry name" value="B_amino_transII"/>
</dbReference>
<reference evidence="19 20" key="1">
    <citation type="journal article" date="2016" name="Int. J. Syst. Evol. Microbiol.">
        <title>Caldimicrobium thiodismutans sp. nov., a sulfur-disproportionating bacterium isolated from a hot spring, and emended description of the genus Caldimicrobium.</title>
        <authorList>
            <person name="Kojima H."/>
            <person name="Umezawa K."/>
            <person name="Fukui M."/>
        </authorList>
    </citation>
    <scope>NUCLEOTIDE SEQUENCE [LARGE SCALE GENOMIC DNA]</scope>
    <source>
        <strain evidence="19 20">TF1</strain>
    </source>
</reference>
<dbReference type="UniPathway" id="UPA00047">
    <property type="reaction ID" value="UER00058"/>
</dbReference>
<dbReference type="UniPathway" id="UPA00049">
    <property type="reaction ID" value="UER00062"/>
</dbReference>
<organism evidence="19 20">
    <name type="scientific">Caldimicrobium thiodismutans</name>
    <dbReference type="NCBI Taxonomy" id="1653476"/>
    <lineage>
        <taxon>Bacteria</taxon>
        <taxon>Pseudomonadati</taxon>
        <taxon>Thermodesulfobacteriota</taxon>
        <taxon>Thermodesulfobacteria</taxon>
        <taxon>Thermodesulfobacteriales</taxon>
        <taxon>Thermodesulfobacteriaceae</taxon>
        <taxon>Caldimicrobium</taxon>
    </lineage>
</organism>
<evidence type="ECO:0000256" key="2">
    <source>
        <dbReference type="ARBA" id="ARBA00003109"/>
    </source>
</evidence>
<evidence type="ECO:0000256" key="1">
    <source>
        <dbReference type="ARBA" id="ARBA00001933"/>
    </source>
</evidence>
<dbReference type="PANTHER" id="PTHR11825">
    <property type="entry name" value="SUBGROUP IIII AMINOTRANSFERASE"/>
    <property type="match status" value="1"/>
</dbReference>
<dbReference type="STRING" id="1653476.THC_0839"/>
<dbReference type="InterPro" id="IPR036038">
    <property type="entry name" value="Aminotransferase-like"/>
</dbReference>
<evidence type="ECO:0000256" key="5">
    <source>
        <dbReference type="ARBA" id="ARBA00005072"/>
    </source>
</evidence>
<dbReference type="UniPathway" id="UPA00048">
    <property type="reaction ID" value="UER00073"/>
</dbReference>
<evidence type="ECO:0000256" key="3">
    <source>
        <dbReference type="ARBA" id="ARBA00004824"/>
    </source>
</evidence>
<dbReference type="GO" id="GO:0009098">
    <property type="term" value="P:L-leucine biosynthetic process"/>
    <property type="evidence" value="ECO:0007669"/>
    <property type="project" value="UniProtKB-UniPathway"/>
</dbReference>
<keyword evidence="11 18" id="KW-0100">Branched-chain amino acid biosynthesis</keyword>
<keyword evidence="7 18" id="KW-0032">Aminotransferase</keyword>
<sequence>MEIEIRLAPEEKRMAPNFEKLLFGRVFTPHMFIMEYNCDQGWHSPRIVPFSNIEIHPAAIVLHYAQTIFEGLKAYYGVDGKIRLFRPWENVARLNRSAERLCIPTLNSEFVLKAIKTLVWLDKDWIPKQKGSALYIRPFVFGTEGSLGVKPSHEYLFIIILCPVSAYYEEGFNPIKIYVTERYVRAFPGGTGDVKAGGNYAASLKAQEEAKKAGYTQILWLDGLERKYVEEVGTMNIFFVFEDELITPALTGSILPGITRDSVLKLASILGLKAEERRISIDEVIEGIEKGKLKECFGTGTAAVISPVGKIFYREREYLINQGQTGEIAKRLFDYLTGLQYGEIEDPFKWTLILEESL</sequence>
<dbReference type="PANTHER" id="PTHR11825:SF44">
    <property type="entry name" value="BRANCHED-CHAIN-AMINO-ACID AMINOTRANSFERASE"/>
    <property type="match status" value="1"/>
</dbReference>
<comment type="pathway">
    <text evidence="3">Amino-acid biosynthesis; L-isoleucine biosynthesis; L-isoleucine from 2-oxobutanoate: step 4/4.</text>
</comment>
<dbReference type="NCBIfam" id="TIGR01123">
    <property type="entry name" value="ilvE_II"/>
    <property type="match status" value="1"/>
</dbReference>
<evidence type="ECO:0000256" key="6">
    <source>
        <dbReference type="ARBA" id="ARBA00009320"/>
    </source>
</evidence>
<dbReference type="GO" id="GO:0009097">
    <property type="term" value="P:isoleucine biosynthetic process"/>
    <property type="evidence" value="ECO:0007669"/>
    <property type="project" value="UniProtKB-UniPathway"/>
</dbReference>
<comment type="pathway">
    <text evidence="4">Amino-acid biosynthesis; L-valine biosynthesis; L-valine from pyruvate: step 4/4.</text>
</comment>
<evidence type="ECO:0000256" key="17">
    <source>
        <dbReference type="RuleBase" id="RU004516"/>
    </source>
</evidence>
<comment type="pathway">
    <text evidence="5">Amino-acid biosynthesis; L-leucine biosynthesis; L-leucine from 3-methyl-2-oxobutanoate: step 4/4.</text>
</comment>
<comment type="similarity">
    <text evidence="6 16">Belongs to the class-IV pyridoxal-phosphate-dependent aminotransferase family.</text>
</comment>
<evidence type="ECO:0000313" key="20">
    <source>
        <dbReference type="Proteomes" id="UP000068196"/>
    </source>
</evidence>
<dbReference type="Gene3D" id="3.20.10.10">
    <property type="entry name" value="D-amino Acid Aminotransferase, subunit A, domain 2"/>
    <property type="match status" value="1"/>
</dbReference>
<evidence type="ECO:0000313" key="19">
    <source>
        <dbReference type="EMBL" id="BAU23226.1"/>
    </source>
</evidence>
<name>A0A0U4W2C4_9BACT</name>
<reference evidence="20" key="2">
    <citation type="journal article" date="2016" name="Int. J. Syst. Evol. Microbiol.">
        <title>Caldimicrobium thiodismutans sp. nov., a sulfur-disproportionating bacterium isolated from a hot spring.</title>
        <authorList>
            <person name="Kojima H."/>
            <person name="Umezawa K."/>
            <person name="Fukui M."/>
        </authorList>
    </citation>
    <scope>NUCLEOTIDE SEQUENCE [LARGE SCALE GENOMIC DNA]</scope>
    <source>
        <strain evidence="20">TF1</strain>
    </source>
</reference>
<evidence type="ECO:0000256" key="8">
    <source>
        <dbReference type="ARBA" id="ARBA00022605"/>
    </source>
</evidence>
<dbReference type="GO" id="GO:0052656">
    <property type="term" value="F:L-isoleucine-2-oxoglutarate transaminase activity"/>
    <property type="evidence" value="ECO:0007669"/>
    <property type="project" value="RHEA"/>
</dbReference>
<dbReference type="InterPro" id="IPR001544">
    <property type="entry name" value="Aminotrans_IV"/>
</dbReference>
<dbReference type="Proteomes" id="UP000068196">
    <property type="component" value="Chromosome"/>
</dbReference>
<dbReference type="KEGG" id="cthi:THC_0839"/>
<evidence type="ECO:0000256" key="4">
    <source>
        <dbReference type="ARBA" id="ARBA00004931"/>
    </source>
</evidence>
<evidence type="ECO:0000256" key="13">
    <source>
        <dbReference type="ARBA" id="ARBA00048798"/>
    </source>
</evidence>
<dbReference type="InterPro" id="IPR033939">
    <property type="entry name" value="BCAT_family"/>
</dbReference>
<dbReference type="PROSITE" id="PS00770">
    <property type="entry name" value="AA_TRANSFER_CLASS_4"/>
    <property type="match status" value="1"/>
</dbReference>
<dbReference type="RefSeq" id="WP_068513757.1">
    <property type="nucleotide sequence ID" value="NZ_AP014945.1"/>
</dbReference>
<keyword evidence="10 17" id="KW-0663">Pyridoxal phosphate</keyword>
<evidence type="ECO:0000256" key="14">
    <source>
        <dbReference type="ARBA" id="ARBA00049229"/>
    </source>
</evidence>
<dbReference type="EMBL" id="AP014945">
    <property type="protein sequence ID" value="BAU23226.1"/>
    <property type="molecule type" value="Genomic_DNA"/>
</dbReference>
<evidence type="ECO:0000256" key="11">
    <source>
        <dbReference type="ARBA" id="ARBA00023304"/>
    </source>
</evidence>
<comment type="catalytic activity">
    <reaction evidence="13 18">
        <text>L-isoleucine + 2-oxoglutarate = (S)-3-methyl-2-oxopentanoate + L-glutamate</text>
        <dbReference type="Rhea" id="RHEA:24801"/>
        <dbReference type="ChEBI" id="CHEBI:16810"/>
        <dbReference type="ChEBI" id="CHEBI:29985"/>
        <dbReference type="ChEBI" id="CHEBI:35146"/>
        <dbReference type="ChEBI" id="CHEBI:58045"/>
        <dbReference type="EC" id="2.6.1.42"/>
    </reaction>
</comment>
<dbReference type="SUPFAM" id="SSF56752">
    <property type="entry name" value="D-aminoacid aminotransferase-like PLP-dependent enzymes"/>
    <property type="match status" value="1"/>
</dbReference>
<gene>
    <name evidence="19" type="ORF">THC_0839</name>
</gene>
<evidence type="ECO:0000256" key="10">
    <source>
        <dbReference type="ARBA" id="ARBA00022898"/>
    </source>
</evidence>
<evidence type="ECO:0000256" key="18">
    <source>
        <dbReference type="RuleBase" id="RU004517"/>
    </source>
</evidence>
<comment type="catalytic activity">
    <reaction evidence="14 18">
        <text>L-leucine + 2-oxoglutarate = 4-methyl-2-oxopentanoate + L-glutamate</text>
        <dbReference type="Rhea" id="RHEA:18321"/>
        <dbReference type="ChEBI" id="CHEBI:16810"/>
        <dbReference type="ChEBI" id="CHEBI:17865"/>
        <dbReference type="ChEBI" id="CHEBI:29985"/>
        <dbReference type="ChEBI" id="CHEBI:57427"/>
        <dbReference type="EC" id="2.6.1.42"/>
    </reaction>
</comment>
<dbReference type="EC" id="2.6.1.42" evidence="18"/>
<evidence type="ECO:0000256" key="16">
    <source>
        <dbReference type="RuleBase" id="RU004106"/>
    </source>
</evidence>
<dbReference type="CDD" id="cd01557">
    <property type="entry name" value="BCAT_beta_family"/>
    <property type="match status" value="1"/>
</dbReference>
<dbReference type="InterPro" id="IPR043131">
    <property type="entry name" value="BCAT-like_N"/>
</dbReference>
<evidence type="ECO:0000256" key="7">
    <source>
        <dbReference type="ARBA" id="ARBA00022576"/>
    </source>
</evidence>
<dbReference type="Gene3D" id="3.30.470.10">
    <property type="match status" value="1"/>
</dbReference>
<keyword evidence="9 18" id="KW-0808">Transferase</keyword>
<dbReference type="PIRSF" id="PIRSF006468">
    <property type="entry name" value="BCAT1"/>
    <property type="match status" value="1"/>
</dbReference>
<keyword evidence="20" id="KW-1185">Reference proteome</keyword>
<feature type="modified residue" description="N6-(pyridoxal phosphate)lysine" evidence="15">
    <location>
        <position position="195"/>
    </location>
</feature>
<dbReference type="NCBIfam" id="NF009897">
    <property type="entry name" value="PRK13357.1"/>
    <property type="match status" value="1"/>
</dbReference>
<dbReference type="OrthoDB" id="9804984at2"/>
<evidence type="ECO:0000256" key="12">
    <source>
        <dbReference type="ARBA" id="ARBA00048212"/>
    </source>
</evidence>
<dbReference type="Pfam" id="PF01063">
    <property type="entry name" value="Aminotran_4"/>
    <property type="match status" value="1"/>
</dbReference>
<comment type="cofactor">
    <cofactor evidence="1 17">
        <name>pyridoxal 5'-phosphate</name>
        <dbReference type="ChEBI" id="CHEBI:597326"/>
    </cofactor>
</comment>
<evidence type="ECO:0000256" key="9">
    <source>
        <dbReference type="ARBA" id="ARBA00022679"/>
    </source>
</evidence>
<proteinExistence type="inferred from homology"/>